<evidence type="ECO:0000259" key="7">
    <source>
        <dbReference type="PROSITE" id="PS51198"/>
    </source>
</evidence>
<dbReference type="GO" id="GO:0016787">
    <property type="term" value="F:hydrolase activity"/>
    <property type="evidence" value="ECO:0007669"/>
    <property type="project" value="UniProtKB-UniRule"/>
</dbReference>
<accession>A0A967F371</accession>
<keyword evidence="9" id="KW-1185">Reference proteome</keyword>
<reference evidence="8" key="1">
    <citation type="submission" date="2020-03" db="EMBL/GenBank/DDBJ databases">
        <title>Genome of Pelagibius litoralis DSM 21314T.</title>
        <authorList>
            <person name="Wang G."/>
        </authorList>
    </citation>
    <scope>NUCLEOTIDE SEQUENCE</scope>
    <source>
        <strain evidence="8">DSM 21314</strain>
    </source>
</reference>
<dbReference type="PANTHER" id="PTHR11070">
    <property type="entry name" value="UVRD / RECB / PCRA DNA HELICASE FAMILY MEMBER"/>
    <property type="match status" value="1"/>
</dbReference>
<sequence>MTDSGAIDDDSVDAGADAEIVECLKLDAPRSFFLFAGAGSGKTRSLTEALKKVLPEVRRHLRLHRQQIAVITYTNAACDEVRHRTEFDPLVKVSTIHSFVWSQIDGYTADIKAWLEQELNNNIAELEEKERKGRGGKASLKRQRDIRAKSERLADLPSIKKFTYNPDGDNFGRDSLNHAEVISIGANFLTTKPLMQRILVNAFPIILVDESQDTHRPFMEALFDVQCKQKDKFSLGLIGDTMQRIYGHGLASLGQNVPPDWSTPAKAMNHRSPKRVIELINRIREPVDGRQQQARSDAQEGTVRLFIAVSGESSTEQTEQKLKARMAEVTGDDEWSNPEGDLKVLALEHHMTARRLGFSELFESLAVADRLRTGLLDGTLPGLRLFSERVQPVIASRQSGDEFAVAVILRKWSDLLGKKTLFAAGDDQTRTLLEASAAVDRLVELFGNGAEPSFLDVLHVVAETNLFPIPEALQPFSDRSEAALFYEVSAALADVEDDDREELSETTRAWGAFLLTPYSQIAAYRDYVNGLAAYDTHQGVKGREFDRVFVIVDDAEARGFLFPYEKLFGAKDKSATDLKNEQENKETGIDRARRLLYVTCSRAMQSLALIIYSEDPRKVREYVLRESWFEEHEVELL</sequence>
<feature type="domain" description="UvrD-like helicase ATP-binding" evidence="7">
    <location>
        <begin position="15"/>
        <end position="286"/>
    </location>
</feature>
<dbReference type="PANTHER" id="PTHR11070:SF2">
    <property type="entry name" value="ATP-DEPENDENT DNA HELICASE SRS2"/>
    <property type="match status" value="1"/>
</dbReference>
<dbReference type="AlphaFoldDB" id="A0A967F371"/>
<comment type="caution">
    <text evidence="8">The sequence shown here is derived from an EMBL/GenBank/DDBJ whole genome shotgun (WGS) entry which is preliminary data.</text>
</comment>
<protein>
    <recommendedName>
        <fullName evidence="5">DNA 3'-5' helicase II</fullName>
    </recommendedName>
</protein>
<dbReference type="Proteomes" id="UP000761264">
    <property type="component" value="Unassembled WGS sequence"/>
</dbReference>
<dbReference type="SUPFAM" id="SSF52540">
    <property type="entry name" value="P-loop containing nucleoside triphosphate hydrolases"/>
    <property type="match status" value="1"/>
</dbReference>
<gene>
    <name evidence="8" type="ORF">HBA54_25885</name>
</gene>
<dbReference type="EMBL" id="JAAQPH010000031">
    <property type="protein sequence ID" value="NIA72036.1"/>
    <property type="molecule type" value="Genomic_DNA"/>
</dbReference>
<dbReference type="InterPro" id="IPR000212">
    <property type="entry name" value="DNA_helicase_UvrD/REP"/>
</dbReference>
<evidence type="ECO:0000256" key="1">
    <source>
        <dbReference type="ARBA" id="ARBA00022741"/>
    </source>
</evidence>
<feature type="binding site" evidence="6">
    <location>
        <begin position="36"/>
        <end position="43"/>
    </location>
    <ligand>
        <name>ATP</name>
        <dbReference type="ChEBI" id="CHEBI:30616"/>
    </ligand>
</feature>
<dbReference type="PROSITE" id="PS51198">
    <property type="entry name" value="UVRD_HELICASE_ATP_BIND"/>
    <property type="match status" value="1"/>
</dbReference>
<evidence type="ECO:0000256" key="2">
    <source>
        <dbReference type="ARBA" id="ARBA00022801"/>
    </source>
</evidence>
<keyword evidence="1 6" id="KW-0547">Nucleotide-binding</keyword>
<dbReference type="GO" id="GO:0005524">
    <property type="term" value="F:ATP binding"/>
    <property type="evidence" value="ECO:0007669"/>
    <property type="project" value="UniProtKB-UniRule"/>
</dbReference>
<dbReference type="InterPro" id="IPR027417">
    <property type="entry name" value="P-loop_NTPase"/>
</dbReference>
<dbReference type="Pfam" id="PF13245">
    <property type="entry name" value="AAA_19"/>
    <property type="match status" value="1"/>
</dbReference>
<dbReference type="RefSeq" id="WP_167230663.1">
    <property type="nucleotide sequence ID" value="NZ_JAAQPH010000031.1"/>
</dbReference>
<dbReference type="GO" id="GO:0003677">
    <property type="term" value="F:DNA binding"/>
    <property type="evidence" value="ECO:0007669"/>
    <property type="project" value="InterPro"/>
</dbReference>
<proteinExistence type="predicted"/>
<evidence type="ECO:0000256" key="3">
    <source>
        <dbReference type="ARBA" id="ARBA00022806"/>
    </source>
</evidence>
<dbReference type="GO" id="GO:0000725">
    <property type="term" value="P:recombinational repair"/>
    <property type="evidence" value="ECO:0007669"/>
    <property type="project" value="TreeGrafter"/>
</dbReference>
<keyword evidence="2 6" id="KW-0378">Hydrolase</keyword>
<keyword evidence="4 6" id="KW-0067">ATP-binding</keyword>
<dbReference type="GO" id="GO:0043138">
    <property type="term" value="F:3'-5' DNA helicase activity"/>
    <property type="evidence" value="ECO:0007669"/>
    <property type="project" value="TreeGrafter"/>
</dbReference>
<keyword evidence="3 6" id="KW-0347">Helicase</keyword>
<evidence type="ECO:0000256" key="6">
    <source>
        <dbReference type="PROSITE-ProRule" id="PRU00560"/>
    </source>
</evidence>
<name>A0A967F371_9PROT</name>
<evidence type="ECO:0000256" key="5">
    <source>
        <dbReference type="ARBA" id="ARBA00034923"/>
    </source>
</evidence>
<dbReference type="Gene3D" id="3.40.50.300">
    <property type="entry name" value="P-loop containing nucleotide triphosphate hydrolases"/>
    <property type="match status" value="2"/>
</dbReference>
<evidence type="ECO:0000313" key="9">
    <source>
        <dbReference type="Proteomes" id="UP000761264"/>
    </source>
</evidence>
<evidence type="ECO:0000313" key="8">
    <source>
        <dbReference type="EMBL" id="NIA72036.1"/>
    </source>
</evidence>
<evidence type="ECO:0000256" key="4">
    <source>
        <dbReference type="ARBA" id="ARBA00022840"/>
    </source>
</evidence>
<dbReference type="InterPro" id="IPR014016">
    <property type="entry name" value="UvrD-like_ATP-bd"/>
</dbReference>
<organism evidence="8 9">
    <name type="scientific">Pelagibius litoralis</name>
    <dbReference type="NCBI Taxonomy" id="374515"/>
    <lineage>
        <taxon>Bacteria</taxon>
        <taxon>Pseudomonadati</taxon>
        <taxon>Pseudomonadota</taxon>
        <taxon>Alphaproteobacteria</taxon>
        <taxon>Rhodospirillales</taxon>
        <taxon>Rhodovibrionaceae</taxon>
        <taxon>Pelagibius</taxon>
    </lineage>
</organism>